<dbReference type="Proteomes" id="UP000268239">
    <property type="component" value="Unassembled WGS sequence"/>
</dbReference>
<dbReference type="InterPro" id="IPR055226">
    <property type="entry name" value="FilE_C"/>
</dbReference>
<feature type="domain" description="FilE C-terminal" evidence="3">
    <location>
        <begin position="242"/>
        <end position="407"/>
    </location>
</feature>
<dbReference type="InterPro" id="IPR049782">
    <property type="entry name" value="FilE-like"/>
</dbReference>
<dbReference type="EMBL" id="RXLU01000078">
    <property type="protein sequence ID" value="RTQ75047.1"/>
    <property type="molecule type" value="Genomic_DNA"/>
</dbReference>
<feature type="compositionally biased region" description="Polar residues" evidence="1">
    <location>
        <begin position="114"/>
        <end position="125"/>
    </location>
</feature>
<sequence>MVRLYKWMFSPKFAITTLCVAIASISVSYADGFYTIIGPDGRPMIVPSKRIDQKKQPIPKIEERKPQTQQNQPIVDAVQKTSKEKEQIKNLPKKLEQHVQEKLNTAPTAPTAPQKTQKNTKTVSVVSDDLKTSTEKNKIIESGNAPSVSNNEWQKKLVLVPPPIKSTSQAAPSSDSSLDKSKFTTIDGVEYVNNEYLEDQEFNIEGKKRFYLMPDGLGRTESVERKKGVSRSTLDQLFNRQTQDQDSTVVLAPTYMRLSSQELEAAFEQDKCFIKDYKKSIKTLSTNKEVNLWPRKPLKEKFEYELVQLNPSVQHLKVMSFASSNEKPLYYWPLVVFLDDKGCILEGVSGFKSKSYPSTMLQHASIQGVLKVPPSAHYIMMTPLSSAVDVTEKELTNQGQIQISVLR</sequence>
<gene>
    <name evidence="4" type="primary">filE</name>
    <name evidence="4" type="ORF">EJ062_13415</name>
</gene>
<evidence type="ECO:0000256" key="1">
    <source>
        <dbReference type="SAM" id="MobiDB-lite"/>
    </source>
</evidence>
<feature type="compositionally biased region" description="Basic and acidic residues" evidence="1">
    <location>
        <begin position="52"/>
        <end position="66"/>
    </location>
</feature>
<accession>A0AAX1ZJG4</accession>
<feature type="chain" id="PRO_5043959766" evidence="2">
    <location>
        <begin position="31"/>
        <end position="407"/>
    </location>
</feature>
<name>A0AAX1ZJG4_ACIBA</name>
<protein>
    <submittedName>
        <fullName evidence="4">Pilus assembly protein FilE</fullName>
    </submittedName>
</protein>
<keyword evidence="2" id="KW-0732">Signal</keyword>
<feature type="region of interest" description="Disordered" evidence="1">
    <location>
        <begin position="105"/>
        <end position="128"/>
    </location>
</feature>
<evidence type="ECO:0000313" key="5">
    <source>
        <dbReference type="Proteomes" id="UP000268239"/>
    </source>
</evidence>
<organism evidence="4 5">
    <name type="scientific">Acinetobacter baumannii</name>
    <dbReference type="NCBI Taxonomy" id="470"/>
    <lineage>
        <taxon>Bacteria</taxon>
        <taxon>Pseudomonadati</taxon>
        <taxon>Pseudomonadota</taxon>
        <taxon>Gammaproteobacteria</taxon>
        <taxon>Moraxellales</taxon>
        <taxon>Moraxellaceae</taxon>
        <taxon>Acinetobacter</taxon>
        <taxon>Acinetobacter calcoaceticus/baumannii complex</taxon>
    </lineage>
</organism>
<dbReference type="AlphaFoldDB" id="A0AAX1ZJG4"/>
<dbReference type="Pfam" id="PF22881">
    <property type="entry name" value="FilE_C"/>
    <property type="match status" value="1"/>
</dbReference>
<proteinExistence type="predicted"/>
<feature type="region of interest" description="Disordered" evidence="1">
    <location>
        <begin position="52"/>
        <end position="73"/>
    </location>
</feature>
<reference evidence="4 5" key="1">
    <citation type="submission" date="2018-12" db="EMBL/GenBank/DDBJ databases">
        <title>Draft Genome Sequences Human Pathogenic Acinetobacter baumannii Strains.</title>
        <authorList>
            <person name="Madhi M."/>
            <person name="Ronco T."/>
            <person name="Olsen R.H."/>
            <person name="Hassani A."/>
        </authorList>
    </citation>
    <scope>NUCLEOTIDE SEQUENCE [LARGE SCALE GENOMIC DNA]</scope>
    <source>
        <strain evidence="4 5">AB3</strain>
    </source>
</reference>
<evidence type="ECO:0000259" key="3">
    <source>
        <dbReference type="Pfam" id="PF22881"/>
    </source>
</evidence>
<dbReference type="NCBIfam" id="NF033645">
    <property type="entry name" value="pilus_FilE"/>
    <property type="match status" value="1"/>
</dbReference>
<comment type="caution">
    <text evidence="4">The sequence shown here is derived from an EMBL/GenBank/DDBJ whole genome shotgun (WGS) entry which is preliminary data.</text>
</comment>
<evidence type="ECO:0000313" key="4">
    <source>
        <dbReference type="EMBL" id="RTQ75047.1"/>
    </source>
</evidence>
<evidence type="ECO:0000256" key="2">
    <source>
        <dbReference type="SAM" id="SignalP"/>
    </source>
</evidence>
<dbReference type="RefSeq" id="WP_126610513.1">
    <property type="nucleotide sequence ID" value="NZ_RXLU01000078.1"/>
</dbReference>
<feature type="signal peptide" evidence="2">
    <location>
        <begin position="1"/>
        <end position="30"/>
    </location>
</feature>